<evidence type="ECO:0000313" key="10">
    <source>
        <dbReference type="Proteomes" id="UP000316639"/>
    </source>
</evidence>
<evidence type="ECO:0000256" key="8">
    <source>
        <dbReference type="ARBA" id="ARBA00031737"/>
    </source>
</evidence>
<evidence type="ECO:0000256" key="6">
    <source>
        <dbReference type="ARBA" id="ARBA00023054"/>
    </source>
</evidence>
<comment type="subcellular location">
    <subcellularLocation>
        <location evidence="1">Cytoplasm</location>
    </subcellularLocation>
</comment>
<keyword evidence="6" id="KW-0175">Coiled coil</keyword>
<dbReference type="NCBIfam" id="TIGR03544">
    <property type="entry name" value="DivI1A_domain"/>
    <property type="match status" value="1"/>
</dbReference>
<evidence type="ECO:0000256" key="7">
    <source>
        <dbReference type="ARBA" id="ARBA00023306"/>
    </source>
</evidence>
<dbReference type="Pfam" id="PF05103">
    <property type="entry name" value="DivIVA"/>
    <property type="match status" value="1"/>
</dbReference>
<reference evidence="9 10" key="1">
    <citation type="submission" date="2019-07" db="EMBL/GenBank/DDBJ databases">
        <title>Lentzea xizangensis sp. nov., isolated from Qinghai-Tibetan Plateau Soils.</title>
        <authorList>
            <person name="Huang J."/>
        </authorList>
    </citation>
    <scope>NUCLEOTIDE SEQUENCE [LARGE SCALE GENOMIC DNA]</scope>
    <source>
        <strain evidence="9 10">FXJ1.1311</strain>
    </source>
</reference>
<dbReference type="PANTHER" id="PTHR35794">
    <property type="entry name" value="CELL DIVISION PROTEIN DIVIVA"/>
    <property type="match status" value="1"/>
</dbReference>
<dbReference type="RefSeq" id="WP_146359124.1">
    <property type="nucleotide sequence ID" value="NZ_VOBR01000037.1"/>
</dbReference>
<dbReference type="GO" id="GO:0005737">
    <property type="term" value="C:cytoplasm"/>
    <property type="evidence" value="ECO:0007669"/>
    <property type="project" value="UniProtKB-SubCell"/>
</dbReference>
<dbReference type="AlphaFoldDB" id="A0A563EHC1"/>
<dbReference type="GO" id="GO:0051301">
    <property type="term" value="P:cell division"/>
    <property type="evidence" value="ECO:0007669"/>
    <property type="project" value="UniProtKB-KW"/>
</dbReference>
<gene>
    <name evidence="9" type="ORF">FKR81_37620</name>
</gene>
<dbReference type="Gene3D" id="6.10.250.660">
    <property type="match status" value="1"/>
</dbReference>
<keyword evidence="5" id="KW-0132">Cell division</keyword>
<evidence type="ECO:0000256" key="1">
    <source>
        <dbReference type="ARBA" id="ARBA00004496"/>
    </source>
</evidence>
<keyword evidence="4" id="KW-0963">Cytoplasm</keyword>
<dbReference type="OrthoDB" id="5198800at2"/>
<comment type="caution">
    <text evidence="9">The sequence shown here is derived from an EMBL/GenBank/DDBJ whole genome shotgun (WGS) entry which is preliminary data.</text>
</comment>
<evidence type="ECO:0000256" key="5">
    <source>
        <dbReference type="ARBA" id="ARBA00022618"/>
    </source>
</evidence>
<evidence type="ECO:0000256" key="3">
    <source>
        <dbReference type="ARBA" id="ARBA00018787"/>
    </source>
</evidence>
<dbReference type="InterPro" id="IPR019933">
    <property type="entry name" value="DivIVA_domain"/>
</dbReference>
<accession>A0A563EHC1</accession>
<evidence type="ECO:0000256" key="4">
    <source>
        <dbReference type="ARBA" id="ARBA00022490"/>
    </source>
</evidence>
<comment type="similarity">
    <text evidence="2">Belongs to the DivIVA family.</text>
</comment>
<protein>
    <recommendedName>
        <fullName evidence="3">Cell wall synthesis protein Wag31</fullName>
    </recommendedName>
    <alternativeName>
        <fullName evidence="8">Antigen 84</fullName>
    </alternativeName>
</protein>
<evidence type="ECO:0000256" key="2">
    <source>
        <dbReference type="ARBA" id="ARBA00009008"/>
    </source>
</evidence>
<dbReference type="InterPro" id="IPR007793">
    <property type="entry name" value="DivIVA_fam"/>
</dbReference>
<sequence>MNRKRALRAHDVQTVTFGRSRFGQRGYSENEVDAFLDVVADSLTELHTQLSAARAEVQRVKNWRQEHGIPEQGVRAPTSAEVHLHSRAQQEAEQLVGRAHRLAAQIERQAHDQYDQVLLSAHQQAEAAARAVTPDGEERAYWRAFVHVMRVNLTSVCAGFLEELERFEGSEFGTGEHAVVTDGRGATGGSR</sequence>
<keyword evidence="7" id="KW-0131">Cell cycle</keyword>
<name>A0A563EHC1_9PSEU</name>
<dbReference type="Proteomes" id="UP000316639">
    <property type="component" value="Unassembled WGS sequence"/>
</dbReference>
<organism evidence="9 10">
    <name type="scientific">Lentzea tibetensis</name>
    <dbReference type="NCBI Taxonomy" id="2591470"/>
    <lineage>
        <taxon>Bacteria</taxon>
        <taxon>Bacillati</taxon>
        <taxon>Actinomycetota</taxon>
        <taxon>Actinomycetes</taxon>
        <taxon>Pseudonocardiales</taxon>
        <taxon>Pseudonocardiaceae</taxon>
        <taxon>Lentzea</taxon>
    </lineage>
</organism>
<proteinExistence type="inferred from homology"/>
<dbReference type="PANTHER" id="PTHR35794:SF2">
    <property type="entry name" value="CELL DIVISION PROTEIN DIVIVA"/>
    <property type="match status" value="1"/>
</dbReference>
<dbReference type="EMBL" id="VOBR01000037">
    <property type="protein sequence ID" value="TWP45945.1"/>
    <property type="molecule type" value="Genomic_DNA"/>
</dbReference>
<keyword evidence="10" id="KW-1185">Reference proteome</keyword>
<evidence type="ECO:0000313" key="9">
    <source>
        <dbReference type="EMBL" id="TWP45945.1"/>
    </source>
</evidence>